<evidence type="ECO:0000313" key="3">
    <source>
        <dbReference type="EMBL" id="KAJ0398578.1"/>
    </source>
</evidence>
<feature type="transmembrane region" description="Helical" evidence="2">
    <location>
        <begin position="229"/>
        <end position="253"/>
    </location>
</feature>
<protein>
    <recommendedName>
        <fullName evidence="5">Transmembrane protein</fullName>
    </recommendedName>
</protein>
<gene>
    <name evidence="3" type="ORF">P43SY_003184</name>
</gene>
<comment type="caution">
    <text evidence="3">The sequence shown here is derived from an EMBL/GenBank/DDBJ whole genome shotgun (WGS) entry which is preliminary data.</text>
</comment>
<evidence type="ECO:0000313" key="4">
    <source>
        <dbReference type="Proteomes" id="UP001209570"/>
    </source>
</evidence>
<feature type="transmembrane region" description="Helical" evidence="2">
    <location>
        <begin position="75"/>
        <end position="95"/>
    </location>
</feature>
<keyword evidence="2" id="KW-0472">Membrane</keyword>
<reference evidence="3" key="1">
    <citation type="submission" date="2021-12" db="EMBL/GenBank/DDBJ databases">
        <title>Prjna785345.</title>
        <authorList>
            <person name="Rujirawat T."/>
            <person name="Krajaejun T."/>
        </authorList>
    </citation>
    <scope>NUCLEOTIDE SEQUENCE</scope>
    <source>
        <strain evidence="3">Pi057C3</strain>
    </source>
</reference>
<proteinExistence type="predicted"/>
<dbReference type="Proteomes" id="UP001209570">
    <property type="component" value="Unassembled WGS sequence"/>
</dbReference>
<keyword evidence="4" id="KW-1185">Reference proteome</keyword>
<feature type="transmembrane region" description="Helical" evidence="2">
    <location>
        <begin position="273"/>
        <end position="302"/>
    </location>
</feature>
<evidence type="ECO:0000256" key="1">
    <source>
        <dbReference type="SAM" id="MobiDB-lite"/>
    </source>
</evidence>
<name>A0AAD5LEW2_PYTIN</name>
<feature type="compositionally biased region" description="Polar residues" evidence="1">
    <location>
        <begin position="15"/>
        <end position="34"/>
    </location>
</feature>
<organism evidence="3 4">
    <name type="scientific">Pythium insidiosum</name>
    <name type="common">Pythiosis disease agent</name>
    <dbReference type="NCBI Taxonomy" id="114742"/>
    <lineage>
        <taxon>Eukaryota</taxon>
        <taxon>Sar</taxon>
        <taxon>Stramenopiles</taxon>
        <taxon>Oomycota</taxon>
        <taxon>Peronosporomycetes</taxon>
        <taxon>Pythiales</taxon>
        <taxon>Pythiaceae</taxon>
        <taxon>Pythium</taxon>
    </lineage>
</organism>
<keyword evidence="2" id="KW-0812">Transmembrane</keyword>
<dbReference type="AlphaFoldDB" id="A0AAD5LEW2"/>
<evidence type="ECO:0000256" key="2">
    <source>
        <dbReference type="SAM" id="Phobius"/>
    </source>
</evidence>
<feature type="region of interest" description="Disordered" evidence="1">
    <location>
        <begin position="1"/>
        <end position="53"/>
    </location>
</feature>
<evidence type="ECO:0008006" key="5">
    <source>
        <dbReference type="Google" id="ProtNLM"/>
    </source>
</evidence>
<dbReference type="EMBL" id="JAKCXM010000211">
    <property type="protein sequence ID" value="KAJ0398578.1"/>
    <property type="molecule type" value="Genomic_DNA"/>
</dbReference>
<accession>A0AAD5LEW2</accession>
<keyword evidence="2" id="KW-1133">Transmembrane helix</keyword>
<sequence>MHQRRPHAADERRSPSTGTSAQCPFPSLRSSFNVPRSLRPDSVMRSSPPSGDPGLALAKTLAARAWQSPKVKTGLGLWAIGMFFMLLAPGLRTVTPEMQKQYETMMLDAANMPDYDDAYRHYVAAQAHADEAKVWFWRFREPYSSQVPERQRLANKWQAEMERLDAVRETKMKEAKAYVGLWSDFGMAEVRQRFWDAYDKGKLFAQQQTFYHMLLRVLSAQDEELFSTILNWIFVAVVNFTTGLLGSLFYFFFSLVSMVFTYQPDPFSATAFIVLAFVGAASVIASYLFAIYGMIASGAYVVGKIIIRDALEQEQRQRLGNERW</sequence>